<sequence>MEPWKIALPLAAYRCVPEHPKAAVLLLHGIGEHSGRHEDWMRRLCAAGYAAYIYDHRGHGHSSGTQGFVERLEDLVDDSLEMRAAVFREHPGLPLFLTGNSMGGLIAARSVVRDPRGLSGVILLGPALLMGENLSPLAKRAAHLIARVLPRLPLVTLETAALSRRSEVVQAYRQDPLVYHGRVRAGTAAQLVLAAESLWAHTEKWTLPTLILHGTDDRITFPDGSRRFYAQIASADKTFEEVPGGYHELFNDLEGERSMQRALTWLDERTGTGPLDR</sequence>
<dbReference type="InterPro" id="IPR029058">
    <property type="entry name" value="AB_hydrolase_fold"/>
</dbReference>
<dbReference type="GO" id="GO:0047372">
    <property type="term" value="F:monoacylglycerol lipase activity"/>
    <property type="evidence" value="ECO:0007669"/>
    <property type="project" value="UniProtKB-EC"/>
</dbReference>
<name>A0A841HYG5_9DEIO</name>
<evidence type="ECO:0000256" key="1">
    <source>
        <dbReference type="ARBA" id="ARBA00001613"/>
    </source>
</evidence>
<evidence type="ECO:0000313" key="7">
    <source>
        <dbReference type="Proteomes" id="UP000569951"/>
    </source>
</evidence>
<dbReference type="EC" id="3.1.1.23" evidence="3"/>
<dbReference type="Gene3D" id="3.40.50.1820">
    <property type="entry name" value="alpha/beta hydrolase"/>
    <property type="match status" value="1"/>
</dbReference>
<feature type="domain" description="Serine aminopeptidase S33" evidence="5">
    <location>
        <begin position="19"/>
        <end position="254"/>
    </location>
</feature>
<dbReference type="FunFam" id="3.40.50.1820:FF:000117">
    <property type="entry name" value="Monoglyceride lipase, putative"/>
    <property type="match status" value="1"/>
</dbReference>
<evidence type="ECO:0000256" key="2">
    <source>
        <dbReference type="ARBA" id="ARBA00008645"/>
    </source>
</evidence>
<evidence type="ECO:0000256" key="4">
    <source>
        <dbReference type="ARBA" id="ARBA00071261"/>
    </source>
</evidence>
<accession>A0A841HYG5</accession>
<organism evidence="6 7">
    <name type="scientific">Deinobacterium chartae</name>
    <dbReference type="NCBI Taxonomy" id="521158"/>
    <lineage>
        <taxon>Bacteria</taxon>
        <taxon>Thermotogati</taxon>
        <taxon>Deinococcota</taxon>
        <taxon>Deinococci</taxon>
        <taxon>Deinococcales</taxon>
        <taxon>Deinococcaceae</taxon>
        <taxon>Deinobacterium</taxon>
    </lineage>
</organism>
<reference evidence="6 7" key="1">
    <citation type="submission" date="2020-08" db="EMBL/GenBank/DDBJ databases">
        <title>Genomic Encyclopedia of Type Strains, Phase IV (KMG-IV): sequencing the most valuable type-strain genomes for metagenomic binning, comparative biology and taxonomic classification.</title>
        <authorList>
            <person name="Goeker M."/>
        </authorList>
    </citation>
    <scope>NUCLEOTIDE SEQUENCE [LARGE SCALE GENOMIC DNA]</scope>
    <source>
        <strain evidence="6 7">DSM 21458</strain>
    </source>
</reference>
<proteinExistence type="inferred from homology"/>
<keyword evidence="6" id="KW-0378">Hydrolase</keyword>
<dbReference type="AlphaFoldDB" id="A0A841HYG5"/>
<keyword evidence="7" id="KW-1185">Reference proteome</keyword>
<dbReference type="InterPro" id="IPR051044">
    <property type="entry name" value="MAG_DAG_Lipase"/>
</dbReference>
<dbReference type="Pfam" id="PF12146">
    <property type="entry name" value="Hydrolase_4"/>
    <property type="match status" value="1"/>
</dbReference>
<protein>
    <recommendedName>
        <fullName evidence="4">Monoacylglycerol lipase</fullName>
        <ecNumber evidence="3">3.1.1.23</ecNumber>
    </recommendedName>
</protein>
<dbReference type="PANTHER" id="PTHR11614">
    <property type="entry name" value="PHOSPHOLIPASE-RELATED"/>
    <property type="match status" value="1"/>
</dbReference>
<gene>
    <name evidence="6" type="ORF">HNR42_000237</name>
</gene>
<comment type="caution">
    <text evidence="6">The sequence shown here is derived from an EMBL/GenBank/DDBJ whole genome shotgun (WGS) entry which is preliminary data.</text>
</comment>
<dbReference type="InterPro" id="IPR000073">
    <property type="entry name" value="AB_hydrolase_1"/>
</dbReference>
<dbReference type="PRINTS" id="PR00111">
    <property type="entry name" value="ABHYDROLASE"/>
</dbReference>
<dbReference type="SUPFAM" id="SSF53474">
    <property type="entry name" value="alpha/beta-Hydrolases"/>
    <property type="match status" value="1"/>
</dbReference>
<evidence type="ECO:0000259" key="5">
    <source>
        <dbReference type="Pfam" id="PF12146"/>
    </source>
</evidence>
<dbReference type="RefSeq" id="WP_183983645.1">
    <property type="nucleotide sequence ID" value="NZ_JACHHG010000001.1"/>
</dbReference>
<dbReference type="EMBL" id="JACHHG010000001">
    <property type="protein sequence ID" value="MBB6096825.1"/>
    <property type="molecule type" value="Genomic_DNA"/>
</dbReference>
<comment type="catalytic activity">
    <reaction evidence="1">
        <text>Hydrolyzes glycerol monoesters of long-chain fatty acids.</text>
        <dbReference type="EC" id="3.1.1.23"/>
    </reaction>
</comment>
<dbReference type="InterPro" id="IPR022742">
    <property type="entry name" value="Hydrolase_4"/>
</dbReference>
<evidence type="ECO:0000256" key="3">
    <source>
        <dbReference type="ARBA" id="ARBA00013254"/>
    </source>
</evidence>
<comment type="similarity">
    <text evidence="2">Belongs to the AB hydrolase superfamily.</text>
</comment>
<dbReference type="Proteomes" id="UP000569951">
    <property type="component" value="Unassembled WGS sequence"/>
</dbReference>
<evidence type="ECO:0000313" key="6">
    <source>
        <dbReference type="EMBL" id="MBB6096825.1"/>
    </source>
</evidence>